<protein>
    <recommendedName>
        <fullName evidence="3">Protein root UVB sensitive/RUS domain-containing protein</fullName>
    </recommendedName>
</protein>
<evidence type="ECO:0000256" key="1">
    <source>
        <dbReference type="ARBA" id="ARBA00007558"/>
    </source>
</evidence>
<feature type="transmembrane region" description="Helical" evidence="2">
    <location>
        <begin position="272"/>
        <end position="294"/>
    </location>
</feature>
<accession>A0A8H7U993</accession>
<evidence type="ECO:0000313" key="4">
    <source>
        <dbReference type="EMBL" id="KAG2171488.1"/>
    </source>
</evidence>
<dbReference type="Proteomes" id="UP000654370">
    <property type="component" value="Unassembled WGS sequence"/>
</dbReference>
<feature type="transmembrane region" description="Helical" evidence="2">
    <location>
        <begin position="206"/>
        <end position="227"/>
    </location>
</feature>
<dbReference type="PANTHER" id="PTHR12770">
    <property type="entry name" value="RUS1 FAMILY PROTEIN C16ORF58"/>
    <property type="match status" value="1"/>
</dbReference>
<reference evidence="4" key="1">
    <citation type="submission" date="2020-12" db="EMBL/GenBank/DDBJ databases">
        <title>Metabolic potential, ecology and presence of endohyphal bacteria is reflected in genomic diversity of Mucoromycotina.</title>
        <authorList>
            <person name="Muszewska A."/>
            <person name="Okrasinska A."/>
            <person name="Steczkiewicz K."/>
            <person name="Drgas O."/>
            <person name="Orlowska M."/>
            <person name="Perlinska-Lenart U."/>
            <person name="Aleksandrzak-Piekarczyk T."/>
            <person name="Szatraj K."/>
            <person name="Zielenkiewicz U."/>
            <person name="Pilsyk S."/>
            <person name="Malc E."/>
            <person name="Mieczkowski P."/>
            <person name="Kruszewska J.S."/>
            <person name="Biernat P."/>
            <person name="Pawlowska J."/>
        </authorList>
    </citation>
    <scope>NUCLEOTIDE SEQUENCE</scope>
    <source>
        <strain evidence="4">WA0000067209</strain>
    </source>
</reference>
<proteinExistence type="inferred from homology"/>
<keyword evidence="2" id="KW-0812">Transmembrane</keyword>
<evidence type="ECO:0000256" key="2">
    <source>
        <dbReference type="SAM" id="Phobius"/>
    </source>
</evidence>
<gene>
    <name evidence="4" type="ORF">INT43_009149</name>
</gene>
<feature type="transmembrane region" description="Helical" evidence="2">
    <location>
        <begin position="300"/>
        <end position="320"/>
    </location>
</feature>
<keyword evidence="5" id="KW-1185">Reference proteome</keyword>
<feature type="domain" description="Protein root UVB sensitive/RUS" evidence="3">
    <location>
        <begin position="107"/>
        <end position="346"/>
    </location>
</feature>
<name>A0A8H7U993_MORIS</name>
<dbReference type="InterPro" id="IPR006968">
    <property type="entry name" value="RUS_fam"/>
</dbReference>
<evidence type="ECO:0000313" key="5">
    <source>
        <dbReference type="Proteomes" id="UP000654370"/>
    </source>
</evidence>
<dbReference type="PANTHER" id="PTHR12770:SF22">
    <property type="entry name" value="PROTEIN ROOT UVB SENSITIVE 1, CHLOROPLASTIC"/>
    <property type="match status" value="1"/>
</dbReference>
<organism evidence="4 5">
    <name type="scientific">Mortierella isabellina</name>
    <name type="common">Filamentous fungus</name>
    <name type="synonym">Umbelopsis isabellina</name>
    <dbReference type="NCBI Taxonomy" id="91625"/>
    <lineage>
        <taxon>Eukaryota</taxon>
        <taxon>Fungi</taxon>
        <taxon>Fungi incertae sedis</taxon>
        <taxon>Mucoromycota</taxon>
        <taxon>Mucoromycotina</taxon>
        <taxon>Umbelopsidomycetes</taxon>
        <taxon>Umbelopsidales</taxon>
        <taxon>Umbelopsidaceae</taxon>
        <taxon>Umbelopsis</taxon>
    </lineage>
</organism>
<dbReference type="AlphaFoldDB" id="A0A8H7U993"/>
<keyword evidence="2" id="KW-1133">Transmembrane helix</keyword>
<sequence>MLIRTCASHRPMATRHINWSIYRPTLYLPLRASASSAAQTQPAHGSEASEPVVAAINIRQYTKTFTGKRWTTFSIPQDGELVKKISYDETASGRPLNLKESILLTRDNALATFLPRGYPHSVTPEYKGFAYWQMWHNLAGSVTSVLSMQSMLYAIGLGAGSIPLAASINWIIKDGLGQLGGVLYASAVSDRFDSEPRWYRFKSTCVMQAASLIELFTPLFPGAFLVMASVSNIGKNMAWLAASASRAHIHRTFAIRNNLGDITGKSGSQATAAGLAGTGIGVMISAMISYFPGLAEPQQLLAPMFAAWVPFSALSIYSVYKSNRFAANPTLNSVRAEMLIREYFEQKQLSTPRQAAEVESFVRKNPSRFKIPIRVEPLLSEQDHAEGWDFVDAHAALQQRYIVMNTAHDVVVLFDQNASSQDILKGYYHACVARWGLERNHRYRNINSTVDRTYPPFINELLERGWDIEHQFITDGDSRRISMEKSLEPIKA</sequence>
<dbReference type="OrthoDB" id="19606at2759"/>
<evidence type="ECO:0000259" key="3">
    <source>
        <dbReference type="Pfam" id="PF04884"/>
    </source>
</evidence>
<comment type="caution">
    <text evidence="4">The sequence shown here is derived from an EMBL/GenBank/DDBJ whole genome shotgun (WGS) entry which is preliminary data.</text>
</comment>
<dbReference type="InterPro" id="IPR054549">
    <property type="entry name" value="UVB_sens_RUS_dom"/>
</dbReference>
<keyword evidence="2" id="KW-0472">Membrane</keyword>
<comment type="similarity">
    <text evidence="1">Belongs to the RUS1 family.</text>
</comment>
<feature type="transmembrane region" description="Helical" evidence="2">
    <location>
        <begin position="151"/>
        <end position="172"/>
    </location>
</feature>
<dbReference type="Pfam" id="PF04884">
    <property type="entry name" value="UVB_sens_prot"/>
    <property type="match status" value="1"/>
</dbReference>
<dbReference type="EMBL" id="JAEPQZ010000021">
    <property type="protein sequence ID" value="KAG2171488.1"/>
    <property type="molecule type" value="Genomic_DNA"/>
</dbReference>